<feature type="compositionally biased region" description="Basic and acidic residues" evidence="1">
    <location>
        <begin position="63"/>
        <end position="72"/>
    </location>
</feature>
<comment type="caution">
    <text evidence="2">The sequence shown here is derived from an EMBL/GenBank/DDBJ whole genome shotgun (WGS) entry which is preliminary data.</text>
</comment>
<dbReference type="Proteomes" id="UP001143364">
    <property type="component" value="Unassembled WGS sequence"/>
</dbReference>
<dbReference type="EMBL" id="BSFK01000003">
    <property type="protein sequence ID" value="GLK74964.1"/>
    <property type="molecule type" value="Genomic_DNA"/>
</dbReference>
<reference evidence="2" key="2">
    <citation type="submission" date="2023-01" db="EMBL/GenBank/DDBJ databases">
        <authorList>
            <person name="Sun Q."/>
            <person name="Evtushenko L."/>
        </authorList>
    </citation>
    <scope>NUCLEOTIDE SEQUENCE</scope>
    <source>
        <strain evidence="2">VKM B-2555</strain>
    </source>
</reference>
<evidence type="ECO:0000256" key="1">
    <source>
        <dbReference type="SAM" id="MobiDB-lite"/>
    </source>
</evidence>
<gene>
    <name evidence="2" type="ORF">GCM10008171_02170</name>
</gene>
<protein>
    <submittedName>
        <fullName evidence="2">Uncharacterized protein</fullName>
    </submittedName>
</protein>
<sequence length="79" mass="8179">MASMAGSLSVYVHGTGLAIDVDAGMVGRDAGHGFDRDRVGQRRIETHVAREAALDGVTDAEDDQAKGERNPDAEAPGTG</sequence>
<proteinExistence type="predicted"/>
<feature type="region of interest" description="Disordered" evidence="1">
    <location>
        <begin position="49"/>
        <end position="79"/>
    </location>
</feature>
<reference evidence="2" key="1">
    <citation type="journal article" date="2014" name="Int. J. Syst. Evol. Microbiol.">
        <title>Complete genome sequence of Corynebacterium casei LMG S-19264T (=DSM 44701T), isolated from a smear-ripened cheese.</title>
        <authorList>
            <consortium name="US DOE Joint Genome Institute (JGI-PGF)"/>
            <person name="Walter F."/>
            <person name="Albersmeier A."/>
            <person name="Kalinowski J."/>
            <person name="Ruckert C."/>
        </authorList>
    </citation>
    <scope>NUCLEOTIDE SEQUENCE</scope>
    <source>
        <strain evidence="2">VKM B-2555</strain>
    </source>
</reference>
<keyword evidence="3" id="KW-1185">Reference proteome</keyword>
<evidence type="ECO:0000313" key="3">
    <source>
        <dbReference type="Proteomes" id="UP001143364"/>
    </source>
</evidence>
<organism evidence="2 3">
    <name type="scientific">Methylopila jiangsuensis</name>
    <dbReference type="NCBI Taxonomy" id="586230"/>
    <lineage>
        <taxon>Bacteria</taxon>
        <taxon>Pseudomonadati</taxon>
        <taxon>Pseudomonadota</taxon>
        <taxon>Alphaproteobacteria</taxon>
        <taxon>Hyphomicrobiales</taxon>
        <taxon>Methylopilaceae</taxon>
        <taxon>Methylopila</taxon>
    </lineage>
</organism>
<dbReference type="AlphaFoldDB" id="A0A9W6N1J6"/>
<name>A0A9W6N1J6_9HYPH</name>
<accession>A0A9W6N1J6</accession>
<evidence type="ECO:0000313" key="2">
    <source>
        <dbReference type="EMBL" id="GLK74964.1"/>
    </source>
</evidence>